<keyword evidence="6 9" id="KW-0804">Transcription</keyword>
<evidence type="ECO:0000256" key="6">
    <source>
        <dbReference type="ARBA" id="ARBA00023163"/>
    </source>
</evidence>
<comment type="similarity">
    <text evidence="9">Belongs to the nuclear hormone receptor family.</text>
</comment>
<dbReference type="CDD" id="cd06916">
    <property type="entry name" value="NR_DBD_like"/>
    <property type="match status" value="1"/>
</dbReference>
<evidence type="ECO:0000256" key="10">
    <source>
        <dbReference type="SAM" id="MobiDB-lite"/>
    </source>
</evidence>
<dbReference type="GeneID" id="116294715"/>
<dbReference type="GO" id="GO:0003700">
    <property type="term" value="F:DNA-binding transcription factor activity"/>
    <property type="evidence" value="ECO:0007669"/>
    <property type="project" value="InterPro"/>
</dbReference>
<feature type="domain" description="NR LBD" evidence="12">
    <location>
        <begin position="127"/>
        <end position="345"/>
    </location>
</feature>
<evidence type="ECO:0000313" key="13">
    <source>
        <dbReference type="Proteomes" id="UP000515163"/>
    </source>
</evidence>
<dbReference type="AlphaFoldDB" id="A0A6P8HZW8"/>
<dbReference type="SMART" id="SM00399">
    <property type="entry name" value="ZnF_C4"/>
    <property type="match status" value="1"/>
</dbReference>
<comment type="subcellular location">
    <subcellularLocation>
        <location evidence="9">Nucleus</location>
    </subcellularLocation>
</comment>
<reference evidence="14" key="1">
    <citation type="submission" date="2025-08" db="UniProtKB">
        <authorList>
            <consortium name="RefSeq"/>
        </authorList>
    </citation>
    <scope>IDENTIFICATION</scope>
    <source>
        <tissue evidence="14">Tentacle</tissue>
    </source>
</reference>
<keyword evidence="2 9" id="KW-0863">Zinc-finger</keyword>
<dbReference type="InterPro" id="IPR001628">
    <property type="entry name" value="Znf_hrmn_rcpt"/>
</dbReference>
<dbReference type="Pfam" id="PF00105">
    <property type="entry name" value="zf-C4"/>
    <property type="match status" value="1"/>
</dbReference>
<dbReference type="InterPro" id="IPR050274">
    <property type="entry name" value="Nuclear_hormone_rcpt_NR2"/>
</dbReference>
<dbReference type="InParanoid" id="A0A6P8HZW8"/>
<evidence type="ECO:0000256" key="1">
    <source>
        <dbReference type="ARBA" id="ARBA00022723"/>
    </source>
</evidence>
<keyword evidence="3 9" id="KW-0862">Zinc</keyword>
<dbReference type="PROSITE" id="PS51030">
    <property type="entry name" value="NUCLEAR_REC_DBD_2"/>
    <property type="match status" value="1"/>
</dbReference>
<evidence type="ECO:0000256" key="4">
    <source>
        <dbReference type="ARBA" id="ARBA00023015"/>
    </source>
</evidence>
<dbReference type="GO" id="GO:0043565">
    <property type="term" value="F:sequence-specific DNA binding"/>
    <property type="evidence" value="ECO:0007669"/>
    <property type="project" value="InterPro"/>
</dbReference>
<dbReference type="GO" id="GO:0008270">
    <property type="term" value="F:zinc ion binding"/>
    <property type="evidence" value="ECO:0007669"/>
    <property type="project" value="UniProtKB-KW"/>
</dbReference>
<sequence>MEICSVCGDHSTGRHYGANTCEGCKLFFKRSIKKRLYYTCRVAGCCPISKRYRNSCQYCRMRKCLSVGMKREAVQQTKAQDYERQRRRQKRQHQKGTQELRKEADFASLSDFVLHLQDVEPYCRKSEKDNSTLSTSSLENSAFSKEYLNSGKDSEKTSEMAARLLFMTVHWAKKVKHFSELSHFDQVTLLRENWCKIFIINLVQWAMPFELAPLVGEVFEKTPQEHLDKVLQNMGKLNEVVFKLVQLQLDRAEFSLLKALALFNPDTDHLADAVQIQAIQNKTQNALEEYIRVQHAQIPNRFGQTLIRLAALGSVESRVIEHVFFNQLLGGASLYTVVDGILRTKDLQGE</sequence>
<dbReference type="PRINTS" id="PR00398">
    <property type="entry name" value="STRDHORMONER"/>
</dbReference>
<keyword evidence="7 9" id="KW-0675">Receptor</keyword>
<feature type="domain" description="Nuclear receptor" evidence="11">
    <location>
        <begin position="1"/>
        <end position="76"/>
    </location>
</feature>
<keyword evidence="8 9" id="KW-0539">Nucleus</keyword>
<protein>
    <submittedName>
        <fullName evidence="14">Nuclear receptor subfamily 2 group F member 5-like</fullName>
    </submittedName>
</protein>
<feature type="region of interest" description="Disordered" evidence="10">
    <location>
        <begin position="76"/>
        <end position="100"/>
    </location>
</feature>
<keyword evidence="13" id="KW-1185">Reference proteome</keyword>
<evidence type="ECO:0000256" key="9">
    <source>
        <dbReference type="RuleBase" id="RU004334"/>
    </source>
</evidence>
<dbReference type="OrthoDB" id="5873264at2759"/>
<dbReference type="KEGG" id="aten:116294715"/>
<dbReference type="SUPFAM" id="SSF57716">
    <property type="entry name" value="Glucocorticoid receptor-like (DNA-binding domain)"/>
    <property type="match status" value="1"/>
</dbReference>
<keyword evidence="1 9" id="KW-0479">Metal-binding</keyword>
<gene>
    <name evidence="14" type="primary">LOC116294715</name>
</gene>
<dbReference type="Gene3D" id="1.10.565.10">
    <property type="entry name" value="Retinoid X Receptor"/>
    <property type="match status" value="1"/>
</dbReference>
<name>A0A6P8HZW8_ACTTE</name>
<dbReference type="GO" id="GO:0005634">
    <property type="term" value="C:nucleus"/>
    <property type="evidence" value="ECO:0007669"/>
    <property type="project" value="UniProtKB-SubCell"/>
</dbReference>
<dbReference type="SUPFAM" id="SSF48508">
    <property type="entry name" value="Nuclear receptor ligand-binding domain"/>
    <property type="match status" value="1"/>
</dbReference>
<evidence type="ECO:0000256" key="3">
    <source>
        <dbReference type="ARBA" id="ARBA00022833"/>
    </source>
</evidence>
<dbReference type="Proteomes" id="UP000515163">
    <property type="component" value="Unplaced"/>
</dbReference>
<evidence type="ECO:0000256" key="5">
    <source>
        <dbReference type="ARBA" id="ARBA00023125"/>
    </source>
</evidence>
<dbReference type="Gene3D" id="3.30.50.10">
    <property type="entry name" value="Erythroid Transcription Factor GATA-1, subunit A"/>
    <property type="match status" value="1"/>
</dbReference>
<dbReference type="RefSeq" id="XP_031558220.1">
    <property type="nucleotide sequence ID" value="XM_031702360.1"/>
</dbReference>
<dbReference type="SMART" id="SM00430">
    <property type="entry name" value="HOLI"/>
    <property type="match status" value="1"/>
</dbReference>
<proteinExistence type="inferred from homology"/>
<dbReference type="InterPro" id="IPR013088">
    <property type="entry name" value="Znf_NHR/GATA"/>
</dbReference>
<evidence type="ECO:0000313" key="14">
    <source>
        <dbReference type="RefSeq" id="XP_031558220.1"/>
    </source>
</evidence>
<keyword evidence="5 9" id="KW-0238">DNA-binding</keyword>
<dbReference type="Pfam" id="PF00104">
    <property type="entry name" value="Hormone_recep"/>
    <property type="match status" value="1"/>
</dbReference>
<evidence type="ECO:0000259" key="11">
    <source>
        <dbReference type="PROSITE" id="PS51030"/>
    </source>
</evidence>
<evidence type="ECO:0000259" key="12">
    <source>
        <dbReference type="PROSITE" id="PS51843"/>
    </source>
</evidence>
<dbReference type="PROSITE" id="PS00031">
    <property type="entry name" value="NUCLEAR_REC_DBD_1"/>
    <property type="match status" value="1"/>
</dbReference>
<dbReference type="PRINTS" id="PR00047">
    <property type="entry name" value="STROIDFINGER"/>
</dbReference>
<evidence type="ECO:0000256" key="2">
    <source>
        <dbReference type="ARBA" id="ARBA00022771"/>
    </source>
</evidence>
<dbReference type="InterPro" id="IPR000536">
    <property type="entry name" value="Nucl_hrmn_rcpt_lig-bd"/>
</dbReference>
<evidence type="ECO:0000256" key="7">
    <source>
        <dbReference type="ARBA" id="ARBA00023170"/>
    </source>
</evidence>
<dbReference type="PANTHER" id="PTHR24083">
    <property type="entry name" value="NUCLEAR HORMONE RECEPTOR"/>
    <property type="match status" value="1"/>
</dbReference>
<feature type="compositionally biased region" description="Basic residues" evidence="10">
    <location>
        <begin position="85"/>
        <end position="94"/>
    </location>
</feature>
<dbReference type="InterPro" id="IPR001723">
    <property type="entry name" value="Nuclear_hrmn_rcpt"/>
</dbReference>
<dbReference type="PROSITE" id="PS51843">
    <property type="entry name" value="NR_LBD"/>
    <property type="match status" value="1"/>
</dbReference>
<dbReference type="InterPro" id="IPR035500">
    <property type="entry name" value="NHR-like_dom_sf"/>
</dbReference>
<accession>A0A6P8HZW8</accession>
<keyword evidence="4 9" id="KW-0805">Transcription regulation</keyword>
<evidence type="ECO:0000256" key="8">
    <source>
        <dbReference type="ARBA" id="ARBA00023242"/>
    </source>
</evidence>
<organism evidence="13 14">
    <name type="scientific">Actinia tenebrosa</name>
    <name type="common">Australian red waratah sea anemone</name>
    <dbReference type="NCBI Taxonomy" id="6105"/>
    <lineage>
        <taxon>Eukaryota</taxon>
        <taxon>Metazoa</taxon>
        <taxon>Cnidaria</taxon>
        <taxon>Anthozoa</taxon>
        <taxon>Hexacorallia</taxon>
        <taxon>Actiniaria</taxon>
        <taxon>Actiniidae</taxon>
        <taxon>Actinia</taxon>
    </lineage>
</organism>